<dbReference type="InterPro" id="IPR027417">
    <property type="entry name" value="P-loop_NTPase"/>
</dbReference>
<gene>
    <name evidence="5" type="ORF">FMOSSE_LOCUS12995</name>
</gene>
<dbReference type="Pfam" id="PF01079">
    <property type="entry name" value="Hint"/>
    <property type="match status" value="1"/>
</dbReference>
<evidence type="ECO:0000313" key="5">
    <source>
        <dbReference type="EMBL" id="CAG8683219.1"/>
    </source>
</evidence>
<dbReference type="SUPFAM" id="SSF52540">
    <property type="entry name" value="P-loop containing nucleoside triphosphate hydrolases"/>
    <property type="match status" value="1"/>
</dbReference>
<sequence>YDAADYLKWKTEFDKSAYIANHNLLMKLQEFLVEKMISDLKRQDEKSDQGKSSPSDEERFLPLNINAPVILLIGKPGAGKSTLGNYLLRISEDDKNAFKVSEDFESITNKSSSAIYKIGDETYNIIDTPGIFGTKKLNEEIMEEIARTVQRCAYGIKAILFVFEAKRLTDEQKNMIDGISTLFGEEAFLNMITVFSNCNKKDTIDPENFEKSWNKKVRMFVDRMDHRWAIAPNPEYFPPGTKVHEKCLEDLENTICTLNGIYTNELLAKARKEQEELARNAREEQDEIKIAKYKTRAEAENSKRKTEVRWDTFFEQIFQKFSLGCFWLETRVKLESGRIVRMSELQVGDRVLSNIRNGIEEFSDVYLIAHIGKLDHEENFTKISFTKSNGYKGQLRLTATHYVFNENLSIMFAKDLRPGKTKILVSDGNNKLVPVIVDEITNEWHDEYISFYTRAGSVIAEGVFCSCYDDCPPSQSLMDLVFLPVRWWTLFKPSTHREKHLHPYVQIQKGKSSPSRSLPLDINEEKLPPLEINAPVILLIGQT</sequence>
<evidence type="ECO:0000256" key="3">
    <source>
        <dbReference type="SAM" id="Coils"/>
    </source>
</evidence>
<feature type="non-terminal residue" evidence="5">
    <location>
        <position position="1"/>
    </location>
</feature>
<evidence type="ECO:0000256" key="2">
    <source>
        <dbReference type="ARBA" id="ARBA00023134"/>
    </source>
</evidence>
<keyword evidence="6" id="KW-1185">Reference proteome</keyword>
<dbReference type="InterPro" id="IPR003587">
    <property type="entry name" value="Hint_dom_N"/>
</dbReference>
<dbReference type="SUPFAM" id="SSF51294">
    <property type="entry name" value="Hedgehog/intein (Hint) domain"/>
    <property type="match status" value="1"/>
</dbReference>
<dbReference type="SMART" id="SM00306">
    <property type="entry name" value="HintN"/>
    <property type="match status" value="1"/>
</dbReference>
<dbReference type="InterPro" id="IPR001767">
    <property type="entry name" value="Hedgehog_Hint"/>
</dbReference>
<dbReference type="GO" id="GO:0016540">
    <property type="term" value="P:protein autoprocessing"/>
    <property type="evidence" value="ECO:0007669"/>
    <property type="project" value="InterPro"/>
</dbReference>
<dbReference type="GO" id="GO:0005525">
    <property type="term" value="F:GTP binding"/>
    <property type="evidence" value="ECO:0007669"/>
    <property type="project" value="UniProtKB-KW"/>
</dbReference>
<feature type="non-terminal residue" evidence="5">
    <location>
        <position position="543"/>
    </location>
</feature>
<proteinExistence type="predicted"/>
<organism evidence="5 6">
    <name type="scientific">Funneliformis mosseae</name>
    <name type="common">Endomycorrhizal fungus</name>
    <name type="synonym">Glomus mosseae</name>
    <dbReference type="NCBI Taxonomy" id="27381"/>
    <lineage>
        <taxon>Eukaryota</taxon>
        <taxon>Fungi</taxon>
        <taxon>Fungi incertae sedis</taxon>
        <taxon>Mucoromycota</taxon>
        <taxon>Glomeromycotina</taxon>
        <taxon>Glomeromycetes</taxon>
        <taxon>Glomerales</taxon>
        <taxon>Glomeraceae</taxon>
        <taxon>Funneliformis</taxon>
    </lineage>
</organism>
<protein>
    <submittedName>
        <fullName evidence="5">1443_t:CDS:1</fullName>
    </submittedName>
</protein>
<keyword evidence="3" id="KW-0175">Coiled coil</keyword>
<keyword evidence="1" id="KW-0547">Nucleotide-binding</keyword>
<reference evidence="5" key="1">
    <citation type="submission" date="2021-06" db="EMBL/GenBank/DDBJ databases">
        <authorList>
            <person name="Kallberg Y."/>
            <person name="Tangrot J."/>
            <person name="Rosling A."/>
        </authorList>
    </citation>
    <scope>NUCLEOTIDE SEQUENCE</scope>
    <source>
        <strain evidence="5">87-6 pot B 2015</strain>
    </source>
</reference>
<name>A0A9N9HKA6_FUNMO</name>
<accession>A0A9N9HKA6</accession>
<evidence type="ECO:0000259" key="4">
    <source>
        <dbReference type="PROSITE" id="PS51720"/>
    </source>
</evidence>
<dbReference type="PANTHER" id="PTHR10903:SF184">
    <property type="entry name" value="GTP-BINDING PROTEIN A"/>
    <property type="match status" value="1"/>
</dbReference>
<dbReference type="InterPro" id="IPR036844">
    <property type="entry name" value="Hint_dom_sf"/>
</dbReference>
<keyword evidence="2" id="KW-0342">GTP-binding</keyword>
<dbReference type="Gene3D" id="3.40.50.300">
    <property type="entry name" value="P-loop containing nucleotide triphosphate hydrolases"/>
    <property type="match status" value="1"/>
</dbReference>
<dbReference type="AlphaFoldDB" id="A0A9N9HKA6"/>
<evidence type="ECO:0000313" key="6">
    <source>
        <dbReference type="Proteomes" id="UP000789375"/>
    </source>
</evidence>
<feature type="domain" description="AIG1-type G" evidence="4">
    <location>
        <begin position="65"/>
        <end position="271"/>
    </location>
</feature>
<dbReference type="Pfam" id="PF04548">
    <property type="entry name" value="AIG1"/>
    <property type="match status" value="1"/>
</dbReference>
<dbReference type="InterPro" id="IPR006703">
    <property type="entry name" value="G_AIG1"/>
</dbReference>
<dbReference type="Gene3D" id="2.170.16.10">
    <property type="entry name" value="Hedgehog/Intein (Hint) domain"/>
    <property type="match status" value="1"/>
</dbReference>
<dbReference type="PANTHER" id="PTHR10903">
    <property type="entry name" value="GTPASE, IMAP FAMILY MEMBER-RELATED"/>
    <property type="match status" value="1"/>
</dbReference>
<dbReference type="EMBL" id="CAJVPP010006965">
    <property type="protein sequence ID" value="CAG8683219.1"/>
    <property type="molecule type" value="Genomic_DNA"/>
</dbReference>
<comment type="caution">
    <text evidence="5">The sequence shown here is derived from an EMBL/GenBank/DDBJ whole genome shotgun (WGS) entry which is preliminary data.</text>
</comment>
<dbReference type="CDD" id="cd00081">
    <property type="entry name" value="Hint"/>
    <property type="match status" value="1"/>
</dbReference>
<evidence type="ECO:0000256" key="1">
    <source>
        <dbReference type="ARBA" id="ARBA00022741"/>
    </source>
</evidence>
<feature type="coiled-coil region" evidence="3">
    <location>
        <begin position="264"/>
        <end position="294"/>
    </location>
</feature>
<dbReference type="PROSITE" id="PS51720">
    <property type="entry name" value="G_AIG1"/>
    <property type="match status" value="1"/>
</dbReference>
<dbReference type="Proteomes" id="UP000789375">
    <property type="component" value="Unassembled WGS sequence"/>
</dbReference>
<dbReference type="InterPro" id="IPR045058">
    <property type="entry name" value="GIMA/IAN/Toc"/>
</dbReference>